<evidence type="ECO:0000313" key="6">
    <source>
        <dbReference type="Proteomes" id="UP000256488"/>
    </source>
</evidence>
<evidence type="ECO:0000313" key="5">
    <source>
        <dbReference type="EMBL" id="RFA34229.1"/>
    </source>
</evidence>
<gene>
    <name evidence="5" type="ORF">CAI16_12125</name>
</gene>
<dbReference type="InterPro" id="IPR046537">
    <property type="entry name" value="DUF6602"/>
</dbReference>
<sequence length="826" mass="96526">MQELKNLNEYYQRLAKTISSQLQLETPNHDVTTGTSREFVWLHLFEKIIPKKFKIARSVFIIDSYGEISAEVDIAIFDEEYTPYVFNYGEMQFIPIEAVAAVVQSKSRSMKKDILDNVTAWAQTIYKLKPVLNACARTHHGFLDTFKITRSQSQTSTRPIFILCTLHSLKTEERNDDISSVPELKRNFDFILHLDKEQQFQFVADEKKSFAKWYEELNHYDLKRYNSEYKKLANLSPINFANTNEKFKQCAEKDNIEERKLKDLKIYTNKSNKETESNDENPLLTFMFQFNQLLMIINNPMFFPHQAYVNMFNDAIQKKKKKECVKRMEASKDDFLLAVYDITGIQDYIFASNYLKENIGASYIVGKMVEKHFVDVLKDRVNNKELVKTCWTKENVSILQNDKIQAEVVYIGGGNALVIYRDWILYNEVNRQFAETVLKESASLTMVTEAIPFKLDCGKSYVELYRELMQKLSNTKAKMIRTKLNQTLPIFAQESFKGDPITDFIDNKHVSTEQRLKRQANYKNTVFQQYEKNCVKETEDLKRRKGEDSYIGVVHIDGNGMGQWIDGKLAETGKDYTSAIQKHRELSLQITNYFREIFKKTVEKFVKGTDGNTSEKEEKLPLRPLILDGDDVTFICQGDLAIPFTLEFLNQLKNGDFNTQISACAGVAFVHSHFPFNLAYDIAEQCCQNAKHVYYKEKHKHDEDEIQECYFDFYLVRGSYVQTMEEQRDNQTYLDPKIYNVEELEELYNMMQRLNNNGEKTWPHSRLIALYEAYLQGKQAVELVHLEAESRGYERIKTESSDERLLFDALQLIDFGKNRGEEYAKV</sequence>
<organism evidence="5 6">
    <name type="scientific">Virgibacillus dokdonensis</name>
    <dbReference type="NCBI Taxonomy" id="302167"/>
    <lineage>
        <taxon>Bacteria</taxon>
        <taxon>Bacillati</taxon>
        <taxon>Bacillota</taxon>
        <taxon>Bacilli</taxon>
        <taxon>Bacillales</taxon>
        <taxon>Bacillaceae</taxon>
        <taxon>Virgibacillus</taxon>
    </lineage>
</organism>
<evidence type="ECO:0000259" key="3">
    <source>
        <dbReference type="Pfam" id="PF20247"/>
    </source>
</evidence>
<feature type="domain" description="Cas10/Cmr2 second palm" evidence="4">
    <location>
        <begin position="550"/>
        <end position="696"/>
    </location>
</feature>
<name>A0A3E0WPA3_9BACI</name>
<dbReference type="InterPro" id="IPR054767">
    <property type="entry name" value="Cas10-Cmr2_palm2"/>
</dbReference>
<dbReference type="RefSeq" id="WP_116278593.1">
    <property type="nucleotide sequence ID" value="NZ_NFZX01000025.1"/>
</dbReference>
<accession>A0A3E0WPA3</accession>
<dbReference type="GO" id="GO:0051607">
    <property type="term" value="P:defense response to virus"/>
    <property type="evidence" value="ECO:0007669"/>
    <property type="project" value="UniProtKB-KW"/>
</dbReference>
<dbReference type="Proteomes" id="UP000256488">
    <property type="component" value="Unassembled WGS sequence"/>
</dbReference>
<evidence type="ECO:0000256" key="1">
    <source>
        <dbReference type="ARBA" id="ARBA00022741"/>
    </source>
</evidence>
<proteinExistence type="predicted"/>
<dbReference type="Gene3D" id="3.30.70.270">
    <property type="match status" value="1"/>
</dbReference>
<comment type="caution">
    <text evidence="5">The sequence shown here is derived from an EMBL/GenBank/DDBJ whole genome shotgun (WGS) entry which is preliminary data.</text>
</comment>
<dbReference type="Pfam" id="PF22335">
    <property type="entry name" value="Cas10-Cmr2_palm2"/>
    <property type="match status" value="1"/>
</dbReference>
<keyword evidence="1" id="KW-0547">Nucleotide-binding</keyword>
<keyword evidence="2" id="KW-0051">Antiviral defense</keyword>
<dbReference type="EMBL" id="NFZX01000025">
    <property type="protein sequence ID" value="RFA34229.1"/>
    <property type="molecule type" value="Genomic_DNA"/>
</dbReference>
<dbReference type="CDD" id="cd21173">
    <property type="entry name" value="NucC-like"/>
    <property type="match status" value="1"/>
</dbReference>
<dbReference type="Pfam" id="PF20247">
    <property type="entry name" value="DUF6602"/>
    <property type="match status" value="1"/>
</dbReference>
<evidence type="ECO:0000259" key="4">
    <source>
        <dbReference type="Pfam" id="PF22335"/>
    </source>
</evidence>
<dbReference type="AlphaFoldDB" id="A0A3E0WPA3"/>
<dbReference type="GO" id="GO:0000166">
    <property type="term" value="F:nucleotide binding"/>
    <property type="evidence" value="ECO:0007669"/>
    <property type="project" value="UniProtKB-KW"/>
</dbReference>
<dbReference type="InterPro" id="IPR043128">
    <property type="entry name" value="Rev_trsase/Diguanyl_cyclase"/>
</dbReference>
<reference evidence="5 6" key="1">
    <citation type="submission" date="2017-05" db="EMBL/GenBank/DDBJ databases">
        <title>Virgibacillus sp. AK90 isolated from a saltern of Kakinada, India.</title>
        <authorList>
            <person name="Gupta V."/>
            <person name="Sidhu C."/>
            <person name="Korpole S."/>
            <person name="Pinnaka A.K."/>
        </authorList>
    </citation>
    <scope>NUCLEOTIDE SEQUENCE [LARGE SCALE GENOMIC DNA]</scope>
    <source>
        <strain evidence="5 6">AK90</strain>
    </source>
</reference>
<feature type="domain" description="DUF6602" evidence="3">
    <location>
        <begin position="25"/>
        <end position="120"/>
    </location>
</feature>
<evidence type="ECO:0000256" key="2">
    <source>
        <dbReference type="ARBA" id="ARBA00023118"/>
    </source>
</evidence>
<protein>
    <submittedName>
        <fullName evidence="5">Uncharacterized protein</fullName>
    </submittedName>
</protein>